<gene>
    <name evidence="1" type="ORF">EZ456_18725</name>
</gene>
<comment type="caution">
    <text evidence="1">The sequence shown here is derived from an EMBL/GenBank/DDBJ whole genome shotgun (WGS) entry which is preliminary data.</text>
</comment>
<keyword evidence="2" id="KW-1185">Reference proteome</keyword>
<dbReference type="Proteomes" id="UP000293925">
    <property type="component" value="Unassembled WGS sequence"/>
</dbReference>
<sequence>METDLVTYIDLYKIKAGLMKQVQQLELLMEKAKPKDFDSLNSLVNNITLGVYDYPFNGMLNEKIIFTLKILKNGTKVDIRKYMAIVGDKVIETPNFGNDLDSTLTALSDAKILVGHMSIFEPNEINFSL</sequence>
<accession>A0A4R0PMD7</accession>
<dbReference type="RefSeq" id="WP_131532787.1">
    <property type="nucleotide sequence ID" value="NZ_SJSO01000018.1"/>
</dbReference>
<protein>
    <submittedName>
        <fullName evidence="1">Uncharacterized protein</fullName>
    </submittedName>
</protein>
<reference evidence="1 2" key="1">
    <citation type="submission" date="2019-02" db="EMBL/GenBank/DDBJ databases">
        <title>Pedobacter sp. RP-3-21 sp. nov., isolated from Arctic soil.</title>
        <authorList>
            <person name="Dahal R.H."/>
        </authorList>
    </citation>
    <scope>NUCLEOTIDE SEQUENCE [LARGE SCALE GENOMIC DNA]</scope>
    <source>
        <strain evidence="1 2">RP-3-21</strain>
    </source>
</reference>
<proteinExistence type="predicted"/>
<evidence type="ECO:0000313" key="2">
    <source>
        <dbReference type="Proteomes" id="UP000293925"/>
    </source>
</evidence>
<name>A0A4R0PMD7_9SPHI</name>
<organism evidence="1 2">
    <name type="scientific">Pedobacter psychrodurus</name>
    <dbReference type="NCBI Taxonomy" id="2530456"/>
    <lineage>
        <taxon>Bacteria</taxon>
        <taxon>Pseudomonadati</taxon>
        <taxon>Bacteroidota</taxon>
        <taxon>Sphingobacteriia</taxon>
        <taxon>Sphingobacteriales</taxon>
        <taxon>Sphingobacteriaceae</taxon>
        <taxon>Pedobacter</taxon>
    </lineage>
</organism>
<dbReference type="OrthoDB" id="763807at2"/>
<dbReference type="EMBL" id="SJSO01000018">
    <property type="protein sequence ID" value="TCD21801.1"/>
    <property type="molecule type" value="Genomic_DNA"/>
</dbReference>
<dbReference type="AlphaFoldDB" id="A0A4R0PMD7"/>
<evidence type="ECO:0000313" key="1">
    <source>
        <dbReference type="EMBL" id="TCD21801.1"/>
    </source>
</evidence>